<dbReference type="InterPro" id="IPR018776">
    <property type="entry name" value="Membrane_prot_PTPS-rel_domain"/>
</dbReference>
<keyword evidence="1" id="KW-0472">Membrane</keyword>
<keyword evidence="1" id="KW-0812">Transmembrane</keyword>
<feature type="transmembrane region" description="Helical" evidence="1">
    <location>
        <begin position="227"/>
        <end position="246"/>
    </location>
</feature>
<evidence type="ECO:0000313" key="4">
    <source>
        <dbReference type="Proteomes" id="UP000176803"/>
    </source>
</evidence>
<feature type="transmembrane region" description="Helical" evidence="1">
    <location>
        <begin position="300"/>
        <end position="317"/>
    </location>
</feature>
<dbReference type="Pfam" id="PF10131">
    <property type="entry name" value="PTPS_related"/>
    <property type="match status" value="1"/>
</dbReference>
<feature type="transmembrane region" description="Helical" evidence="1">
    <location>
        <begin position="163"/>
        <end position="181"/>
    </location>
</feature>
<feature type="domain" description="Membrane protein 6-pyruvoyl-tetrahydropterin synthase-related" evidence="2">
    <location>
        <begin position="84"/>
        <end position="255"/>
    </location>
</feature>
<feature type="transmembrane region" description="Helical" evidence="1">
    <location>
        <begin position="187"/>
        <end position="220"/>
    </location>
</feature>
<feature type="transmembrane region" description="Helical" evidence="1">
    <location>
        <begin position="550"/>
        <end position="569"/>
    </location>
</feature>
<organism evidence="3 4">
    <name type="scientific">Candidatus Roizmanbacteria bacterium RIFCSPHIGHO2_12_FULL_41_11</name>
    <dbReference type="NCBI Taxonomy" id="1802052"/>
    <lineage>
        <taxon>Bacteria</taxon>
        <taxon>Candidatus Roizmaniibacteriota</taxon>
    </lineage>
</organism>
<protein>
    <recommendedName>
        <fullName evidence="2">Membrane protein 6-pyruvoyl-tetrahydropterin synthase-related domain-containing protein</fullName>
    </recommendedName>
</protein>
<evidence type="ECO:0000313" key="3">
    <source>
        <dbReference type="EMBL" id="OGK38514.1"/>
    </source>
</evidence>
<evidence type="ECO:0000259" key="2">
    <source>
        <dbReference type="Pfam" id="PF10131"/>
    </source>
</evidence>
<feature type="transmembrane region" description="Helical" evidence="1">
    <location>
        <begin position="329"/>
        <end position="351"/>
    </location>
</feature>
<dbReference type="Proteomes" id="UP000176803">
    <property type="component" value="Unassembled WGS sequence"/>
</dbReference>
<dbReference type="AlphaFoldDB" id="A0A1F7I571"/>
<evidence type="ECO:0000256" key="1">
    <source>
        <dbReference type="SAM" id="Phobius"/>
    </source>
</evidence>
<feature type="transmembrane region" description="Helical" evidence="1">
    <location>
        <begin position="363"/>
        <end position="383"/>
    </location>
</feature>
<feature type="transmembrane region" description="Helical" evidence="1">
    <location>
        <begin position="14"/>
        <end position="33"/>
    </location>
</feature>
<accession>A0A1F7I571</accession>
<feature type="transmembrane region" description="Helical" evidence="1">
    <location>
        <begin position="134"/>
        <end position="156"/>
    </location>
</feature>
<name>A0A1F7I571_9BACT</name>
<feature type="transmembrane region" description="Helical" evidence="1">
    <location>
        <begin position="390"/>
        <end position="410"/>
    </location>
</feature>
<feature type="transmembrane region" description="Helical" evidence="1">
    <location>
        <begin position="111"/>
        <end position="128"/>
    </location>
</feature>
<sequence>MKISKQYLFQQKKWLKIVFIGLLLVLICLTIGAKSLNPFHLVMFEFHDETQAGRIHDFLINLKYGQIPPRLAPTFSFKLGFPVFSFYAPFAYWVTSFIAVTGIPILTSLKISFLLTLLLSFLTMYFLLRNFFSFLASCLGAVIYITSTYFAVEIIIRGNLAEAWYLVLLPLVLSFLYKNSQTQSRRIFFFTVISLFFLFTVHNIFSLLSLGITIVFSLLLPQKRRNWLAIGLGLLLGAYFLIPATLETGFTQATKIAPDLFKYHDHFLCWWQLWKADGWQFGGSMTGCDADLMSFSLGKIPLTLGLSGMILFIVNVFKKKISLKRKLLFGFVLLISLLAIFLTTYQSSFIWSMFKPILALFQFPWRFLIFGMFGLAFFSAFLFDQIKLPLMPIMMIAIIIGSLLIAKKYFVKPEISYEGYTERYLSDFYLEHVIAYNVREYFPAHGDYQYWHYLNPLEVKAVPLPFDYQLPVQTTSALRVDKNDYFEKAVYIQGKGLVYINVHYAPYWKILVNGQETIPDKFDRLARPMIRTDQSSQIIIRFVQTPLEKISNLLTVVTGIIFVVSLFLPKNVNKLFHQKNDR</sequence>
<keyword evidence="1" id="KW-1133">Transmembrane helix</keyword>
<gene>
    <name evidence="3" type="ORF">A3F03_00625</name>
</gene>
<reference evidence="3 4" key="1">
    <citation type="journal article" date="2016" name="Nat. Commun.">
        <title>Thousands of microbial genomes shed light on interconnected biogeochemical processes in an aquifer system.</title>
        <authorList>
            <person name="Anantharaman K."/>
            <person name="Brown C.T."/>
            <person name="Hug L.A."/>
            <person name="Sharon I."/>
            <person name="Castelle C.J."/>
            <person name="Probst A.J."/>
            <person name="Thomas B.C."/>
            <person name="Singh A."/>
            <person name="Wilkins M.J."/>
            <person name="Karaoz U."/>
            <person name="Brodie E.L."/>
            <person name="Williams K.H."/>
            <person name="Hubbard S.S."/>
            <person name="Banfield J.F."/>
        </authorList>
    </citation>
    <scope>NUCLEOTIDE SEQUENCE [LARGE SCALE GENOMIC DNA]</scope>
</reference>
<feature type="transmembrane region" description="Helical" evidence="1">
    <location>
        <begin position="79"/>
        <end position="99"/>
    </location>
</feature>
<comment type="caution">
    <text evidence="3">The sequence shown here is derived from an EMBL/GenBank/DDBJ whole genome shotgun (WGS) entry which is preliminary data.</text>
</comment>
<proteinExistence type="predicted"/>
<dbReference type="EMBL" id="MGAC01000010">
    <property type="protein sequence ID" value="OGK38514.1"/>
    <property type="molecule type" value="Genomic_DNA"/>
</dbReference>